<name>A0ABN9V1U0_9DINO</name>
<keyword evidence="1" id="KW-0862">Zinc</keyword>
<evidence type="ECO:0000256" key="2">
    <source>
        <dbReference type="SAM" id="Coils"/>
    </source>
</evidence>
<keyword evidence="6" id="KW-1185">Reference proteome</keyword>
<dbReference type="InterPro" id="IPR000571">
    <property type="entry name" value="Znf_CCCH"/>
</dbReference>
<sequence length="1668" mass="179264">MPPPVALMRARCRACSDVIVGPSVVCDICLTDVHSHCMQPWHGHAVCFACFTDRDIAHDRRQAAWSSGLAGQLGRTVASGAQMASHAVGATISTAATGVQRLAIGAALPDQLLAAAVESTGRADAPDMSQDQQRPPAVAMDLHLAELRELRMEVQRLSRRNEQLEAERRAAEQRPVDSPLLVGEWRQRATSSEYGEAEEVAPPVAGLGEPTPDADQVVAASAADQAAVAPGGVQVPGFEAAAGACGMPQPPLQPGGLPPGLPPTGADEQHRGAAFCLEAVLAKLKDGDVPKLAFAAGVNKAHAFEEWVQRAAMRIGGWHPLVDLFWQRSERAAREAYEYYLSRGPLERPLVKPNTEWLGADRQSLSIELRLRPLLLDAVPEQVQRGALATRQTSVTERLFSIMVEAGPGTLRDRKLVLREVERRDNKAAALAFCYQELNSWKFSLTRLQRLGMAARDPVTQLATLRGIVKGMAEADANFQYRMFAWEMQHGISGASHCSQQQVDEFWRHLAAEARELCDAPQGKGVKALAAAWEAKDAKGGGKQGRPDAKGGKPDARAEAKVRAKAKPADKAATGGKEACWFFDSKAGCKFGVTCTRHHRKLEVSEGRCFNCGAEDHDKAVCQRPKPPAAAAAGGASAASAIAVAPATAPTAEAMQQVVRDAVAASLYPISAAAAAAGPPWQDGWGQPVGASGSNGTPPNLQHLWPNQHPPVPCQRIDLARATGQQAGVLMGTDEVAHVHSPTELQALFPIGAYVAELGLDLRRGRDRARVMLPGQGAIELELEGTAAYIYEDDAQRLRTMRQQLRARAGAKMLAAHFDVVVAAAQRLSLEEHKRRGHPSFRPDCYECRLAAGRVRAHWRLDARTRLGDQLSADISGPHPAGLWPGERPGEQLEQAAAAAAEQPLAADDALAVVTRASALPAVAAVPADGLVEKEGVQTWYYVIPLAGKHTVEVLAALRLMIAQVELEFQARVVYRVHADQARELSGPKVSAALATQGIVVTSTPGHEADNNPRAERGIGIIKQRARAMLAVGAADREQLWPAAVVHAAALQRRAAQGKPIGCPICGQPITCRIKQVPQFAFAPRAVPRQIFGICDFVSGASLVGHKVAQNGVERWEFETSSSFVVDAVPAAAAAAAGSDSDGTPDFVEIIKDSGMQPVSMTELRNAIGTEREEWKQAMEVELASFSEKQVFEALTEGEKPQVRAKDALPMKGVAGIKAPAASDPAQRRRKKFRGVVCGNFQKQMPGEVVFTSNVEILSVKAALAIASSCGWALKALDVSTAFLNAPLPEEAGEVLVRPPGILSSHGLVGRDEIWRAKKGIYGLRIAPRVWGLKRDRQMRAMRFEVNGTRCRLIQSRCDAPVWSAVEDVPTKTESEQKSLGLVLVYVDDFLISGSPETITTVEEVMMATWTCSVKFLIDRAHPGTIRYLGLEVEARANRAFVAHQAAYLEDVLARWQMTNANACGTISIEPLGEELGAEPELGDARLAQKLGGGLLWLSGRTRPDIAFAAVRGDGNEIELHVFAHANFEAEYSQTGVGVYLGECLIDWRSVKQAQVARSTAEAEITALAMGLVMLEGAEASLASIMVQVPLPRMWGDNVASLCLARGQGSWRTRALTNRASALRSRVESETLLLDHVGSNEQRADGLTKVFSVPAMAWISDHFGLRAV</sequence>
<dbReference type="InterPro" id="IPR013103">
    <property type="entry name" value="RVT_2"/>
</dbReference>
<evidence type="ECO:0000313" key="6">
    <source>
        <dbReference type="Proteomes" id="UP001189429"/>
    </source>
</evidence>
<feature type="region of interest" description="Disordered" evidence="3">
    <location>
        <begin position="536"/>
        <end position="569"/>
    </location>
</feature>
<proteinExistence type="predicted"/>
<evidence type="ECO:0000259" key="4">
    <source>
        <dbReference type="PROSITE" id="PS50103"/>
    </source>
</evidence>
<reference evidence="5" key="1">
    <citation type="submission" date="2023-10" db="EMBL/GenBank/DDBJ databases">
        <authorList>
            <person name="Chen Y."/>
            <person name="Shah S."/>
            <person name="Dougan E. K."/>
            <person name="Thang M."/>
            <person name="Chan C."/>
        </authorList>
    </citation>
    <scope>NUCLEOTIDE SEQUENCE [LARGE SCALE GENOMIC DNA]</scope>
</reference>
<feature type="zinc finger region" description="C3H1-type" evidence="1">
    <location>
        <begin position="574"/>
        <end position="602"/>
    </location>
</feature>
<keyword evidence="1" id="KW-0479">Metal-binding</keyword>
<dbReference type="InterPro" id="IPR036397">
    <property type="entry name" value="RNaseH_sf"/>
</dbReference>
<keyword evidence="2" id="KW-0175">Coiled coil</keyword>
<keyword evidence="1" id="KW-0863">Zinc-finger</keyword>
<feature type="domain" description="C3H1-type" evidence="4">
    <location>
        <begin position="574"/>
        <end position="602"/>
    </location>
</feature>
<evidence type="ECO:0000256" key="1">
    <source>
        <dbReference type="PROSITE-ProRule" id="PRU00723"/>
    </source>
</evidence>
<dbReference type="EMBL" id="CAUYUJ010016547">
    <property type="protein sequence ID" value="CAK0866540.1"/>
    <property type="molecule type" value="Genomic_DNA"/>
</dbReference>
<dbReference type="Proteomes" id="UP001189429">
    <property type="component" value="Unassembled WGS sequence"/>
</dbReference>
<accession>A0ABN9V1U0</accession>
<dbReference type="Gene3D" id="3.30.420.10">
    <property type="entry name" value="Ribonuclease H-like superfamily/Ribonuclease H"/>
    <property type="match status" value="1"/>
</dbReference>
<dbReference type="CDD" id="cd09272">
    <property type="entry name" value="RNase_HI_RT_Ty1"/>
    <property type="match status" value="1"/>
</dbReference>
<gene>
    <name evidence="5" type="ORF">PCOR1329_LOCUS53698</name>
</gene>
<evidence type="ECO:0000256" key="3">
    <source>
        <dbReference type="SAM" id="MobiDB-lite"/>
    </source>
</evidence>
<evidence type="ECO:0000313" key="5">
    <source>
        <dbReference type="EMBL" id="CAK0866540.1"/>
    </source>
</evidence>
<organism evidence="5 6">
    <name type="scientific">Prorocentrum cordatum</name>
    <dbReference type="NCBI Taxonomy" id="2364126"/>
    <lineage>
        <taxon>Eukaryota</taxon>
        <taxon>Sar</taxon>
        <taxon>Alveolata</taxon>
        <taxon>Dinophyceae</taxon>
        <taxon>Prorocentrales</taxon>
        <taxon>Prorocentraceae</taxon>
        <taxon>Prorocentrum</taxon>
    </lineage>
</organism>
<dbReference type="PROSITE" id="PS50103">
    <property type="entry name" value="ZF_C3H1"/>
    <property type="match status" value="1"/>
</dbReference>
<comment type="caution">
    <text evidence="5">The sequence shown here is derived from an EMBL/GenBank/DDBJ whole genome shotgun (WGS) entry which is preliminary data.</text>
</comment>
<feature type="coiled-coil region" evidence="2">
    <location>
        <begin position="140"/>
        <end position="174"/>
    </location>
</feature>
<protein>
    <recommendedName>
        <fullName evidence="4">C3H1-type domain-containing protein</fullName>
    </recommendedName>
</protein>
<dbReference type="Pfam" id="PF07727">
    <property type="entry name" value="RVT_2"/>
    <property type="match status" value="1"/>
</dbReference>